<dbReference type="GO" id="GO:0020037">
    <property type="term" value="F:heme binding"/>
    <property type="evidence" value="ECO:0007669"/>
    <property type="project" value="InterPro"/>
</dbReference>
<dbReference type="Gene3D" id="1.10.630.10">
    <property type="entry name" value="Cytochrome P450"/>
    <property type="match status" value="1"/>
</dbReference>
<dbReference type="GO" id="GO:0004497">
    <property type="term" value="F:monooxygenase activity"/>
    <property type="evidence" value="ECO:0007669"/>
    <property type="project" value="UniProtKB-KW"/>
</dbReference>
<dbReference type="InterPro" id="IPR047146">
    <property type="entry name" value="Cyt_P450_E_CYP52_fungi"/>
</dbReference>
<keyword evidence="4 8" id="KW-0479">Metal-binding</keyword>
<dbReference type="PROSITE" id="PS00086">
    <property type="entry name" value="CYTOCHROME_P450"/>
    <property type="match status" value="1"/>
</dbReference>
<reference evidence="10 11" key="1">
    <citation type="submission" date="2017-03" db="EMBL/GenBank/DDBJ databases">
        <title>Genomes of endolithic fungi from Antarctica.</title>
        <authorList>
            <person name="Coleine C."/>
            <person name="Masonjones S."/>
            <person name="Stajich J.E."/>
        </authorList>
    </citation>
    <scope>NUCLEOTIDE SEQUENCE [LARGE SCALE GENOMIC DNA]</scope>
    <source>
        <strain evidence="10 11">CCFEE 5187</strain>
    </source>
</reference>
<dbReference type="Pfam" id="PF00067">
    <property type="entry name" value="p450"/>
    <property type="match status" value="1"/>
</dbReference>
<gene>
    <name evidence="10" type="ORF">B0A49_06300</name>
</gene>
<protein>
    <recommendedName>
        <fullName evidence="12">Cytochrome P450</fullName>
    </recommendedName>
</protein>
<dbReference type="PRINTS" id="PR00465">
    <property type="entry name" value="EP450IV"/>
</dbReference>
<dbReference type="InterPro" id="IPR001128">
    <property type="entry name" value="Cyt_P450"/>
</dbReference>
<dbReference type="PRINTS" id="PR00385">
    <property type="entry name" value="P450"/>
</dbReference>
<organism evidence="10 11">
    <name type="scientific">Cryomyces minteri</name>
    <dbReference type="NCBI Taxonomy" id="331657"/>
    <lineage>
        <taxon>Eukaryota</taxon>
        <taxon>Fungi</taxon>
        <taxon>Dikarya</taxon>
        <taxon>Ascomycota</taxon>
        <taxon>Pezizomycotina</taxon>
        <taxon>Dothideomycetes</taxon>
        <taxon>Dothideomycetes incertae sedis</taxon>
        <taxon>Cryomyces</taxon>
    </lineage>
</organism>
<evidence type="ECO:0000256" key="9">
    <source>
        <dbReference type="RuleBase" id="RU000461"/>
    </source>
</evidence>
<evidence type="ECO:0000256" key="4">
    <source>
        <dbReference type="ARBA" id="ARBA00022723"/>
    </source>
</evidence>
<comment type="similarity">
    <text evidence="2 9">Belongs to the cytochrome P450 family.</text>
</comment>
<dbReference type="STRING" id="331657.A0A4U0X3J7"/>
<keyword evidence="7 9" id="KW-0503">Monooxygenase</keyword>
<evidence type="ECO:0000256" key="6">
    <source>
        <dbReference type="ARBA" id="ARBA00023004"/>
    </source>
</evidence>
<evidence type="ECO:0000256" key="8">
    <source>
        <dbReference type="PIRSR" id="PIRSR602403-1"/>
    </source>
</evidence>
<feature type="non-terminal residue" evidence="10">
    <location>
        <position position="1"/>
    </location>
</feature>
<dbReference type="InterPro" id="IPR036396">
    <property type="entry name" value="Cyt_P450_sf"/>
</dbReference>
<dbReference type="OrthoDB" id="1470350at2759"/>
<dbReference type="InterPro" id="IPR017972">
    <property type="entry name" value="Cyt_P450_CS"/>
</dbReference>
<keyword evidence="5 9" id="KW-0560">Oxidoreductase</keyword>
<dbReference type="PANTHER" id="PTHR24287">
    <property type="entry name" value="P450, PUTATIVE (EUROFUNG)-RELATED"/>
    <property type="match status" value="1"/>
</dbReference>
<evidence type="ECO:0000256" key="2">
    <source>
        <dbReference type="ARBA" id="ARBA00010617"/>
    </source>
</evidence>
<feature type="binding site" description="axial binding residue" evidence="8">
    <location>
        <position position="106"/>
    </location>
    <ligand>
        <name>heme</name>
        <dbReference type="ChEBI" id="CHEBI:30413"/>
    </ligand>
    <ligandPart>
        <name>Fe</name>
        <dbReference type="ChEBI" id="CHEBI:18248"/>
    </ligandPart>
</feature>
<comment type="caution">
    <text evidence="10">The sequence shown here is derived from an EMBL/GenBank/DDBJ whole genome shotgun (WGS) entry which is preliminary data.</text>
</comment>
<proteinExistence type="inferred from homology"/>
<name>A0A4U0X3J7_9PEZI</name>
<evidence type="ECO:0000256" key="1">
    <source>
        <dbReference type="ARBA" id="ARBA00001971"/>
    </source>
</evidence>
<evidence type="ECO:0000313" key="11">
    <source>
        <dbReference type="Proteomes" id="UP000308768"/>
    </source>
</evidence>
<accession>A0A4U0X3J7</accession>
<dbReference type="Proteomes" id="UP000308768">
    <property type="component" value="Unassembled WGS sequence"/>
</dbReference>
<evidence type="ECO:0000256" key="3">
    <source>
        <dbReference type="ARBA" id="ARBA00022617"/>
    </source>
</evidence>
<sequence>AEITFSTLKNCSHLQHCLNETLRLYPIVPGNSRRAQVDTSLPLGGGPDGRSPVYVRAGQQVDYSVHVMHRRKDLWGADADAFRPERWVGRRPGWEYLPFNGGPRICIGQQFALTEASYVVVRLLQRFDAVEAAGPRPAGFGTQAEVVTANLTLTSCPQEGVRVRLRAAR</sequence>
<keyword evidence="3 8" id="KW-0349">Heme</keyword>
<dbReference type="GO" id="GO:0016705">
    <property type="term" value="F:oxidoreductase activity, acting on paired donors, with incorporation or reduction of molecular oxygen"/>
    <property type="evidence" value="ECO:0007669"/>
    <property type="project" value="InterPro"/>
</dbReference>
<dbReference type="AlphaFoldDB" id="A0A4U0X3J7"/>
<evidence type="ECO:0000256" key="7">
    <source>
        <dbReference type="ARBA" id="ARBA00023033"/>
    </source>
</evidence>
<keyword evidence="11" id="KW-1185">Reference proteome</keyword>
<dbReference type="EMBL" id="NAJN01000606">
    <property type="protein sequence ID" value="TKA70924.1"/>
    <property type="molecule type" value="Genomic_DNA"/>
</dbReference>
<dbReference type="GO" id="GO:0005506">
    <property type="term" value="F:iron ion binding"/>
    <property type="evidence" value="ECO:0007669"/>
    <property type="project" value="InterPro"/>
</dbReference>
<keyword evidence="6 8" id="KW-0408">Iron</keyword>
<evidence type="ECO:0000256" key="5">
    <source>
        <dbReference type="ARBA" id="ARBA00023002"/>
    </source>
</evidence>
<dbReference type="InterPro" id="IPR002403">
    <property type="entry name" value="Cyt_P450_E_grp-IV"/>
</dbReference>
<comment type="cofactor">
    <cofactor evidence="1 8">
        <name>heme</name>
        <dbReference type="ChEBI" id="CHEBI:30413"/>
    </cofactor>
</comment>
<dbReference type="SUPFAM" id="SSF48264">
    <property type="entry name" value="Cytochrome P450"/>
    <property type="match status" value="1"/>
</dbReference>
<evidence type="ECO:0000313" key="10">
    <source>
        <dbReference type="EMBL" id="TKA70924.1"/>
    </source>
</evidence>
<evidence type="ECO:0008006" key="12">
    <source>
        <dbReference type="Google" id="ProtNLM"/>
    </source>
</evidence>
<dbReference type="PANTHER" id="PTHR24287:SF1">
    <property type="entry name" value="P450, PUTATIVE (EUROFUNG)-RELATED"/>
    <property type="match status" value="1"/>
</dbReference>